<evidence type="ECO:0000313" key="1">
    <source>
        <dbReference type="EMBL" id="KIQ69436.1"/>
    </source>
</evidence>
<dbReference type="PATRIC" id="fig|1123501.6.peg.1894"/>
<dbReference type="eggNOG" id="COG0287">
    <property type="taxonomic scope" value="Bacteria"/>
</dbReference>
<dbReference type="AlphaFoldDB" id="A0A0D0PD86"/>
<organism evidence="1 2">
    <name type="scientific">Wenxinia marina DSM 24838</name>
    <dbReference type="NCBI Taxonomy" id="1123501"/>
    <lineage>
        <taxon>Bacteria</taxon>
        <taxon>Pseudomonadati</taxon>
        <taxon>Pseudomonadota</taxon>
        <taxon>Alphaproteobacteria</taxon>
        <taxon>Rhodobacterales</taxon>
        <taxon>Roseobacteraceae</taxon>
        <taxon>Wenxinia</taxon>
    </lineage>
</organism>
<sequence length="87" mass="9658">MVQGLTHLIAKVLLEMGPLPTRMTTRSFDLLVEAISMVKDDAPEVFEAIEAANPYAEGVRQSFLDAVRHANEKLQNPSHRSRRDVAG</sequence>
<accession>A0A0D0PD86</accession>
<dbReference type="EMBL" id="AONG01000009">
    <property type="protein sequence ID" value="KIQ69436.1"/>
    <property type="molecule type" value="Genomic_DNA"/>
</dbReference>
<keyword evidence="2" id="KW-1185">Reference proteome</keyword>
<evidence type="ECO:0000313" key="2">
    <source>
        <dbReference type="Proteomes" id="UP000035100"/>
    </source>
</evidence>
<dbReference type="STRING" id="1123501.Wenmar_01798"/>
<reference evidence="1 2" key="1">
    <citation type="submission" date="2013-01" db="EMBL/GenBank/DDBJ databases">
        <authorList>
            <person name="Fiebig A."/>
            <person name="Goeker M."/>
            <person name="Klenk H.-P.P."/>
        </authorList>
    </citation>
    <scope>NUCLEOTIDE SEQUENCE [LARGE SCALE GENOMIC DNA]</scope>
    <source>
        <strain evidence="1 2">DSM 24838</strain>
    </source>
</reference>
<protein>
    <submittedName>
        <fullName evidence="1">Uncharacterized protein</fullName>
    </submittedName>
</protein>
<comment type="caution">
    <text evidence="1">The sequence shown here is derived from an EMBL/GenBank/DDBJ whole genome shotgun (WGS) entry which is preliminary data.</text>
</comment>
<dbReference type="Gene3D" id="1.10.3660.10">
    <property type="entry name" value="6-phosphogluconate dehydrogenase C-terminal like domain"/>
    <property type="match status" value="1"/>
</dbReference>
<name>A0A0D0PD86_9RHOB</name>
<dbReference type="Proteomes" id="UP000035100">
    <property type="component" value="Unassembled WGS sequence"/>
</dbReference>
<proteinExistence type="predicted"/>
<gene>
    <name evidence="1" type="ORF">Wenmar_01798</name>
</gene>